<proteinExistence type="predicted"/>
<dbReference type="Gene3D" id="3.40.50.1820">
    <property type="entry name" value="alpha/beta hydrolase"/>
    <property type="match status" value="1"/>
</dbReference>
<reference evidence="2 3" key="1">
    <citation type="submission" date="2020-08" db="EMBL/GenBank/DDBJ databases">
        <title>Bridging the membrane lipid divide: bacteria of the FCB group superphylum have the potential to synthesize archaeal ether lipids.</title>
        <authorList>
            <person name="Villanueva L."/>
            <person name="Von Meijenfeldt F.A.B."/>
            <person name="Westbye A.B."/>
            <person name="Yadav S."/>
            <person name="Hopmans E.C."/>
            <person name="Dutilh B.E."/>
            <person name="Sinninghe Damste J.S."/>
        </authorList>
    </citation>
    <scope>NUCLEOTIDE SEQUENCE [LARGE SCALE GENOMIC DNA]</scope>
    <source>
        <strain evidence="2">NIOZ-UU36</strain>
    </source>
</reference>
<sequence length="228" mass="24774">MTAFEYKEKRSANVALLHGLGRASLSMAYLANRLQRAGYSPCNISYPSHKHPVKKLAMDFVLPAIEQCFRYGSEPIHFVTHSLGGIIVRQLAASKANIKIGRVVMLAPPNGGSEVVDTLSKWPFFGAVNGPAGKELGTSENDLPRSLGPAPFEVGIIAGNRTINPLLSKMIEGENDGRMSIENTKLEGMAAFLVLPVSHPLIMLDRRVAEQTIHFLEHGLFQKSPSAS</sequence>
<protein>
    <submittedName>
        <fullName evidence="2">Alpha/beta fold hydrolase</fullName>
    </submittedName>
</protein>
<accession>A0A8J6NIT1</accession>
<feature type="domain" description="AB hydrolase-1" evidence="1">
    <location>
        <begin position="16"/>
        <end position="134"/>
    </location>
</feature>
<organism evidence="2 3">
    <name type="scientific">Candidatus Desulfolinea nitratireducens</name>
    <dbReference type="NCBI Taxonomy" id="2841698"/>
    <lineage>
        <taxon>Bacteria</taxon>
        <taxon>Bacillati</taxon>
        <taxon>Chloroflexota</taxon>
        <taxon>Anaerolineae</taxon>
        <taxon>Anaerolineales</taxon>
        <taxon>Anaerolineales incertae sedis</taxon>
        <taxon>Candidatus Desulfolinea</taxon>
    </lineage>
</organism>
<name>A0A8J6NIT1_9CHLR</name>
<dbReference type="Proteomes" id="UP000614469">
    <property type="component" value="Unassembled WGS sequence"/>
</dbReference>
<dbReference type="AlphaFoldDB" id="A0A8J6NIT1"/>
<dbReference type="InterPro" id="IPR000073">
    <property type="entry name" value="AB_hydrolase_1"/>
</dbReference>
<evidence type="ECO:0000259" key="1">
    <source>
        <dbReference type="Pfam" id="PF12697"/>
    </source>
</evidence>
<dbReference type="Pfam" id="PF12697">
    <property type="entry name" value="Abhydrolase_6"/>
    <property type="match status" value="1"/>
</dbReference>
<dbReference type="EMBL" id="JACNJN010000048">
    <property type="protein sequence ID" value="MBC8334119.1"/>
    <property type="molecule type" value="Genomic_DNA"/>
</dbReference>
<dbReference type="PANTHER" id="PTHR37946">
    <property type="entry name" value="SLL1969 PROTEIN"/>
    <property type="match status" value="1"/>
</dbReference>
<dbReference type="InterPro" id="IPR029058">
    <property type="entry name" value="AB_hydrolase_fold"/>
</dbReference>
<keyword evidence="2" id="KW-0378">Hydrolase</keyword>
<dbReference type="PANTHER" id="PTHR37946:SF1">
    <property type="entry name" value="SLL1969 PROTEIN"/>
    <property type="match status" value="1"/>
</dbReference>
<evidence type="ECO:0000313" key="3">
    <source>
        <dbReference type="Proteomes" id="UP000614469"/>
    </source>
</evidence>
<gene>
    <name evidence="2" type="ORF">H8E29_02540</name>
</gene>
<comment type="caution">
    <text evidence="2">The sequence shown here is derived from an EMBL/GenBank/DDBJ whole genome shotgun (WGS) entry which is preliminary data.</text>
</comment>
<evidence type="ECO:0000313" key="2">
    <source>
        <dbReference type="EMBL" id="MBC8334119.1"/>
    </source>
</evidence>
<dbReference type="GO" id="GO:0016787">
    <property type="term" value="F:hydrolase activity"/>
    <property type="evidence" value="ECO:0007669"/>
    <property type="project" value="UniProtKB-KW"/>
</dbReference>
<dbReference type="SUPFAM" id="SSF53474">
    <property type="entry name" value="alpha/beta-Hydrolases"/>
    <property type="match status" value="1"/>
</dbReference>